<dbReference type="Proteomes" id="UP001152320">
    <property type="component" value="Chromosome 9"/>
</dbReference>
<dbReference type="OrthoDB" id="4473401at2759"/>
<evidence type="ECO:0000313" key="2">
    <source>
        <dbReference type="Proteomes" id="UP001152320"/>
    </source>
</evidence>
<organism evidence="1 2">
    <name type="scientific">Holothuria leucospilota</name>
    <name type="common">Black long sea cucumber</name>
    <name type="synonym">Mertensiothuria leucospilota</name>
    <dbReference type="NCBI Taxonomy" id="206669"/>
    <lineage>
        <taxon>Eukaryota</taxon>
        <taxon>Metazoa</taxon>
        <taxon>Echinodermata</taxon>
        <taxon>Eleutherozoa</taxon>
        <taxon>Echinozoa</taxon>
        <taxon>Holothuroidea</taxon>
        <taxon>Aspidochirotacea</taxon>
        <taxon>Aspidochirotida</taxon>
        <taxon>Holothuriidae</taxon>
        <taxon>Holothuria</taxon>
    </lineage>
</organism>
<accession>A0A9Q1C164</accession>
<protein>
    <submittedName>
        <fullName evidence="1">Uncharacterized protein</fullName>
    </submittedName>
</protein>
<gene>
    <name evidence="1" type="ORF">HOLleu_20185</name>
</gene>
<comment type="caution">
    <text evidence="1">The sequence shown here is derived from an EMBL/GenBank/DDBJ whole genome shotgun (WGS) entry which is preliminary data.</text>
</comment>
<sequence length="378" mass="42222">MIYILCEAIMDKRGIIYESYTLDRWTDPKRTDEFYQLTPGKANMPWEKIPSVGAGMQQTNSGPDGTPLSTFTGEHFSHFRIVFSTGLTGVRVGIKNSSDAVMTDFDIMYATFMYYNENGSLELPLVRGAAMLTHIFKNANPIITPYCLIAINGVDASFECPEEETKADKGTAYVEVSCNSRTGILSLVVHTTKPVPHVTDVQWAATVSTGEMIKLTLYFFNQIDYIFVAAANWTADHAWTPCSPVVCELIDGGMNVVFTLTPSSEISYFAANVHGQFIIETEPWNWRRQPKKIECPWVPQTPQEISVTNNAFVFELQEPGDLGLTKTRKFAAYFDKTMTATVNDEGLFEFQPQDGGPFTGLMQLVYVGKSPTIPKLIR</sequence>
<reference evidence="1" key="1">
    <citation type="submission" date="2021-10" db="EMBL/GenBank/DDBJ databases">
        <title>Tropical sea cucumber genome reveals ecological adaptation and Cuvierian tubules defense mechanism.</title>
        <authorList>
            <person name="Chen T."/>
        </authorList>
    </citation>
    <scope>NUCLEOTIDE SEQUENCE</scope>
    <source>
        <strain evidence="1">Nanhai2018</strain>
        <tissue evidence="1">Muscle</tissue>
    </source>
</reference>
<evidence type="ECO:0000313" key="1">
    <source>
        <dbReference type="EMBL" id="KAJ8036264.1"/>
    </source>
</evidence>
<dbReference type="EMBL" id="JAIZAY010000009">
    <property type="protein sequence ID" value="KAJ8036264.1"/>
    <property type="molecule type" value="Genomic_DNA"/>
</dbReference>
<proteinExistence type="predicted"/>
<name>A0A9Q1C164_HOLLE</name>
<keyword evidence="2" id="KW-1185">Reference proteome</keyword>
<dbReference type="AlphaFoldDB" id="A0A9Q1C164"/>